<reference evidence="1 2" key="1">
    <citation type="journal article" date="2022" name="DNA Res.">
        <title>Chromosomal-level genome assembly of the orchid tree Bauhinia variegata (Leguminosae; Cercidoideae) supports the allotetraploid origin hypothesis of Bauhinia.</title>
        <authorList>
            <person name="Zhong Y."/>
            <person name="Chen Y."/>
            <person name="Zheng D."/>
            <person name="Pang J."/>
            <person name="Liu Y."/>
            <person name="Luo S."/>
            <person name="Meng S."/>
            <person name="Qian L."/>
            <person name="Wei D."/>
            <person name="Dai S."/>
            <person name="Zhou R."/>
        </authorList>
    </citation>
    <scope>NUCLEOTIDE SEQUENCE [LARGE SCALE GENOMIC DNA]</scope>
    <source>
        <strain evidence="1">BV-YZ2020</strain>
    </source>
</reference>
<dbReference type="EMBL" id="CM039434">
    <property type="protein sequence ID" value="KAI4323801.1"/>
    <property type="molecule type" value="Genomic_DNA"/>
</dbReference>
<name>A0ACB9MJF1_BAUVA</name>
<evidence type="ECO:0000313" key="2">
    <source>
        <dbReference type="Proteomes" id="UP000828941"/>
    </source>
</evidence>
<accession>A0ACB9MJF1</accession>
<organism evidence="1 2">
    <name type="scientific">Bauhinia variegata</name>
    <name type="common">Purple orchid tree</name>
    <name type="synonym">Phanera variegata</name>
    <dbReference type="NCBI Taxonomy" id="167791"/>
    <lineage>
        <taxon>Eukaryota</taxon>
        <taxon>Viridiplantae</taxon>
        <taxon>Streptophyta</taxon>
        <taxon>Embryophyta</taxon>
        <taxon>Tracheophyta</taxon>
        <taxon>Spermatophyta</taxon>
        <taxon>Magnoliopsida</taxon>
        <taxon>eudicotyledons</taxon>
        <taxon>Gunneridae</taxon>
        <taxon>Pentapetalae</taxon>
        <taxon>rosids</taxon>
        <taxon>fabids</taxon>
        <taxon>Fabales</taxon>
        <taxon>Fabaceae</taxon>
        <taxon>Cercidoideae</taxon>
        <taxon>Cercideae</taxon>
        <taxon>Bauhiniinae</taxon>
        <taxon>Bauhinia</taxon>
    </lineage>
</organism>
<gene>
    <name evidence="1" type="ORF">L6164_023380</name>
</gene>
<protein>
    <submittedName>
        <fullName evidence="1">Uncharacterized protein</fullName>
    </submittedName>
</protein>
<sequence>MESVCGEPPSDGLHTSGSINPVNDEPPLSYQKRGESSFGLTHTGSTGEAQLVFDLVLANQMVKGDVLSVAKVAGIGEAKQTSSLVPLCHNIGLTHEQVDLTLNHEMEAMTAVTISSLTIYDMCKAA</sequence>
<comment type="caution">
    <text evidence="1">The sequence shown here is derived from an EMBL/GenBank/DDBJ whole genome shotgun (WGS) entry which is preliminary data.</text>
</comment>
<keyword evidence="2" id="KW-1185">Reference proteome</keyword>
<dbReference type="Proteomes" id="UP000828941">
    <property type="component" value="Chromosome 9"/>
</dbReference>
<proteinExistence type="predicted"/>
<evidence type="ECO:0000313" key="1">
    <source>
        <dbReference type="EMBL" id="KAI4323801.1"/>
    </source>
</evidence>